<dbReference type="EMBL" id="CP006644">
    <property type="protein sequence ID" value="AHE55417.1"/>
    <property type="molecule type" value="Genomic_DNA"/>
</dbReference>
<evidence type="ECO:0000256" key="3">
    <source>
        <dbReference type="ARBA" id="ARBA00023082"/>
    </source>
</evidence>
<comment type="similarity">
    <text evidence="1">Belongs to the sigma-70 factor family. ECF subfamily.</text>
</comment>
<sequence>MNRTMLIQQDDWSHAYGLHRASLLRLLMARTAIRSEAEDLLQELWIKLQQNPPEEVQDARAYLFRMAQNLVKDRLRARQRRMERDRRWADDVTDFAAAALDAVDRRKSAEEELLDREEVATLASAIANLPDGARRAFELHKLHGLSHADVANRLGISKSGVEKHMAVAMKNLKRTLLEWGTSQ</sequence>
<reference evidence="7 8" key="1">
    <citation type="submission" date="2013-07" db="EMBL/GenBank/DDBJ databases">
        <title>Completed genome of Sphingomonas sanxanigenens NX02.</title>
        <authorList>
            <person name="Ma T."/>
            <person name="Huang H."/>
            <person name="Wu M."/>
            <person name="Li X."/>
            <person name="Li G."/>
        </authorList>
    </citation>
    <scope>NUCLEOTIDE SEQUENCE [LARGE SCALE GENOMIC DNA]</scope>
    <source>
        <strain evidence="7 8">NX02</strain>
    </source>
</reference>
<dbReference type="InterPro" id="IPR013249">
    <property type="entry name" value="RNA_pol_sigma70_r4_t2"/>
</dbReference>
<dbReference type="Pfam" id="PF04542">
    <property type="entry name" value="Sigma70_r2"/>
    <property type="match status" value="1"/>
</dbReference>
<keyword evidence="4" id="KW-0804">Transcription</keyword>
<dbReference type="RefSeq" id="WP_025293591.1">
    <property type="nucleotide sequence ID" value="NZ_CP006644.1"/>
</dbReference>
<evidence type="ECO:0000313" key="7">
    <source>
        <dbReference type="EMBL" id="AHE55417.1"/>
    </source>
</evidence>
<dbReference type="InterPro" id="IPR039425">
    <property type="entry name" value="RNA_pol_sigma-70-like"/>
</dbReference>
<dbReference type="KEGG" id="ssan:NX02_18740"/>
<dbReference type="InterPro" id="IPR007627">
    <property type="entry name" value="RNA_pol_sigma70_r2"/>
</dbReference>
<proteinExistence type="inferred from homology"/>
<organism evidence="7 8">
    <name type="scientific">Sphingomonas sanxanigenens DSM 19645 = NX02</name>
    <dbReference type="NCBI Taxonomy" id="1123269"/>
    <lineage>
        <taxon>Bacteria</taxon>
        <taxon>Pseudomonadati</taxon>
        <taxon>Pseudomonadota</taxon>
        <taxon>Alphaproteobacteria</taxon>
        <taxon>Sphingomonadales</taxon>
        <taxon>Sphingomonadaceae</taxon>
        <taxon>Sphingomonas</taxon>
    </lineage>
</organism>
<dbReference type="PANTHER" id="PTHR43133:SF63">
    <property type="entry name" value="RNA POLYMERASE SIGMA FACTOR FECI-RELATED"/>
    <property type="match status" value="1"/>
</dbReference>
<dbReference type="PATRIC" id="fig|1123269.5.peg.3670"/>
<dbReference type="InterPro" id="IPR013324">
    <property type="entry name" value="RNA_pol_sigma_r3/r4-like"/>
</dbReference>
<dbReference type="HOGENOM" id="CLU_047691_12_3_5"/>
<protein>
    <submittedName>
        <fullName evidence="7">Uncharacterized protein</fullName>
    </submittedName>
</protein>
<dbReference type="Pfam" id="PF08281">
    <property type="entry name" value="Sigma70_r4_2"/>
    <property type="match status" value="1"/>
</dbReference>
<dbReference type="Proteomes" id="UP000018851">
    <property type="component" value="Chromosome"/>
</dbReference>
<evidence type="ECO:0000313" key="8">
    <source>
        <dbReference type="Proteomes" id="UP000018851"/>
    </source>
</evidence>
<feature type="domain" description="RNA polymerase sigma factor 70 region 4 type 2" evidence="6">
    <location>
        <begin position="122"/>
        <end position="172"/>
    </location>
</feature>
<keyword evidence="2" id="KW-0805">Transcription regulation</keyword>
<evidence type="ECO:0000259" key="5">
    <source>
        <dbReference type="Pfam" id="PF04542"/>
    </source>
</evidence>
<dbReference type="STRING" id="1123269.NX02_18740"/>
<evidence type="ECO:0000256" key="4">
    <source>
        <dbReference type="ARBA" id="ARBA00023163"/>
    </source>
</evidence>
<evidence type="ECO:0000259" key="6">
    <source>
        <dbReference type="Pfam" id="PF08281"/>
    </source>
</evidence>
<dbReference type="GO" id="GO:0006352">
    <property type="term" value="P:DNA-templated transcription initiation"/>
    <property type="evidence" value="ECO:0007669"/>
    <property type="project" value="InterPro"/>
</dbReference>
<dbReference type="SUPFAM" id="SSF88946">
    <property type="entry name" value="Sigma2 domain of RNA polymerase sigma factors"/>
    <property type="match status" value="1"/>
</dbReference>
<gene>
    <name evidence="7" type="ORF">NX02_18740</name>
</gene>
<dbReference type="NCBIfam" id="TIGR02937">
    <property type="entry name" value="sigma70-ECF"/>
    <property type="match status" value="1"/>
</dbReference>
<dbReference type="InterPro" id="IPR014284">
    <property type="entry name" value="RNA_pol_sigma-70_dom"/>
</dbReference>
<dbReference type="AlphaFoldDB" id="W0AFU4"/>
<dbReference type="Gene3D" id="1.10.10.10">
    <property type="entry name" value="Winged helix-like DNA-binding domain superfamily/Winged helix DNA-binding domain"/>
    <property type="match status" value="1"/>
</dbReference>
<name>W0AFU4_9SPHN</name>
<keyword evidence="8" id="KW-1185">Reference proteome</keyword>
<keyword evidence="3" id="KW-0731">Sigma factor</keyword>
<evidence type="ECO:0000256" key="2">
    <source>
        <dbReference type="ARBA" id="ARBA00023015"/>
    </source>
</evidence>
<dbReference type="PANTHER" id="PTHR43133">
    <property type="entry name" value="RNA POLYMERASE ECF-TYPE SIGMA FACTO"/>
    <property type="match status" value="1"/>
</dbReference>
<dbReference type="Gene3D" id="1.10.1740.10">
    <property type="match status" value="1"/>
</dbReference>
<evidence type="ECO:0000256" key="1">
    <source>
        <dbReference type="ARBA" id="ARBA00010641"/>
    </source>
</evidence>
<dbReference type="InterPro" id="IPR013325">
    <property type="entry name" value="RNA_pol_sigma_r2"/>
</dbReference>
<dbReference type="SUPFAM" id="SSF88659">
    <property type="entry name" value="Sigma3 and sigma4 domains of RNA polymerase sigma factors"/>
    <property type="match status" value="1"/>
</dbReference>
<feature type="domain" description="RNA polymerase sigma-70 region 2" evidence="5">
    <location>
        <begin position="18"/>
        <end position="81"/>
    </location>
</feature>
<dbReference type="InterPro" id="IPR036388">
    <property type="entry name" value="WH-like_DNA-bd_sf"/>
</dbReference>
<dbReference type="eggNOG" id="COG1595">
    <property type="taxonomic scope" value="Bacteria"/>
</dbReference>
<dbReference type="GO" id="GO:0003677">
    <property type="term" value="F:DNA binding"/>
    <property type="evidence" value="ECO:0007669"/>
    <property type="project" value="InterPro"/>
</dbReference>
<accession>W0AFU4</accession>
<dbReference type="GO" id="GO:0016987">
    <property type="term" value="F:sigma factor activity"/>
    <property type="evidence" value="ECO:0007669"/>
    <property type="project" value="UniProtKB-KW"/>
</dbReference>